<accession>A0ABR2THJ8</accession>
<organism evidence="2 3">
    <name type="scientific">Hibiscus sabdariffa</name>
    <name type="common">roselle</name>
    <dbReference type="NCBI Taxonomy" id="183260"/>
    <lineage>
        <taxon>Eukaryota</taxon>
        <taxon>Viridiplantae</taxon>
        <taxon>Streptophyta</taxon>
        <taxon>Embryophyta</taxon>
        <taxon>Tracheophyta</taxon>
        <taxon>Spermatophyta</taxon>
        <taxon>Magnoliopsida</taxon>
        <taxon>eudicotyledons</taxon>
        <taxon>Gunneridae</taxon>
        <taxon>Pentapetalae</taxon>
        <taxon>rosids</taxon>
        <taxon>malvids</taxon>
        <taxon>Malvales</taxon>
        <taxon>Malvaceae</taxon>
        <taxon>Malvoideae</taxon>
        <taxon>Hibiscus</taxon>
    </lineage>
</organism>
<reference evidence="2 3" key="1">
    <citation type="journal article" date="2024" name="G3 (Bethesda)">
        <title>Genome assembly of Hibiscus sabdariffa L. provides insights into metabolisms of medicinal natural products.</title>
        <authorList>
            <person name="Kim T."/>
        </authorList>
    </citation>
    <scope>NUCLEOTIDE SEQUENCE [LARGE SCALE GENOMIC DNA]</scope>
    <source>
        <strain evidence="2">TK-2024</strain>
        <tissue evidence="2">Old leaves</tissue>
    </source>
</reference>
<sequence length="148" mass="16611">MEQSHVWSRPPLGWICLNVDGTVSPSTGMGSASGLFRDNDGRWLLGFGKLLGVTSPLIAELWAIYVGLKIAWDNGFEYIQIQSDCLEADKLLLDPNRSRSSLSLVRAIDLFRRKCWVTEVIWISRDANKLADSLAKNVNTLHFFVEIS</sequence>
<name>A0ABR2THJ8_9ROSI</name>
<evidence type="ECO:0000313" key="2">
    <source>
        <dbReference type="EMBL" id="KAK9036869.1"/>
    </source>
</evidence>
<dbReference type="CDD" id="cd06222">
    <property type="entry name" value="RNase_H_like"/>
    <property type="match status" value="1"/>
</dbReference>
<dbReference type="InterPro" id="IPR002156">
    <property type="entry name" value="RNaseH_domain"/>
</dbReference>
<evidence type="ECO:0000313" key="3">
    <source>
        <dbReference type="Proteomes" id="UP001396334"/>
    </source>
</evidence>
<dbReference type="Gene3D" id="3.30.420.10">
    <property type="entry name" value="Ribonuclease H-like superfamily/Ribonuclease H"/>
    <property type="match status" value="1"/>
</dbReference>
<dbReference type="SUPFAM" id="SSF53098">
    <property type="entry name" value="Ribonuclease H-like"/>
    <property type="match status" value="1"/>
</dbReference>
<dbReference type="InterPro" id="IPR012337">
    <property type="entry name" value="RNaseH-like_sf"/>
</dbReference>
<dbReference type="InterPro" id="IPR036397">
    <property type="entry name" value="RNaseH_sf"/>
</dbReference>
<dbReference type="Proteomes" id="UP001396334">
    <property type="component" value="Unassembled WGS sequence"/>
</dbReference>
<feature type="domain" description="RNase H type-1" evidence="1">
    <location>
        <begin position="18"/>
        <end position="137"/>
    </location>
</feature>
<dbReference type="EMBL" id="JBBPBN010000005">
    <property type="protein sequence ID" value="KAK9036869.1"/>
    <property type="molecule type" value="Genomic_DNA"/>
</dbReference>
<proteinExistence type="predicted"/>
<dbReference type="InterPro" id="IPR053151">
    <property type="entry name" value="RNase_H-like"/>
</dbReference>
<comment type="caution">
    <text evidence="2">The sequence shown here is derived from an EMBL/GenBank/DDBJ whole genome shotgun (WGS) entry which is preliminary data.</text>
</comment>
<protein>
    <recommendedName>
        <fullName evidence="1">RNase H type-1 domain-containing protein</fullName>
    </recommendedName>
</protein>
<dbReference type="Pfam" id="PF13456">
    <property type="entry name" value="RVT_3"/>
    <property type="match status" value="1"/>
</dbReference>
<dbReference type="PANTHER" id="PTHR47723">
    <property type="entry name" value="OS05G0353850 PROTEIN"/>
    <property type="match status" value="1"/>
</dbReference>
<gene>
    <name evidence="2" type="ORF">V6N11_021793</name>
</gene>
<evidence type="ECO:0000259" key="1">
    <source>
        <dbReference type="Pfam" id="PF13456"/>
    </source>
</evidence>
<dbReference type="PANTHER" id="PTHR47723:SF19">
    <property type="entry name" value="POLYNUCLEOTIDYL TRANSFERASE, RIBONUCLEASE H-LIKE SUPERFAMILY PROTEIN"/>
    <property type="match status" value="1"/>
</dbReference>
<keyword evidence="3" id="KW-1185">Reference proteome</keyword>
<dbReference type="InterPro" id="IPR044730">
    <property type="entry name" value="RNase_H-like_dom_plant"/>
</dbReference>